<accession>A0ABX3SPH8</accession>
<evidence type="ECO:0000256" key="1">
    <source>
        <dbReference type="SAM" id="SignalP"/>
    </source>
</evidence>
<feature type="signal peptide" evidence="1">
    <location>
        <begin position="1"/>
        <end position="23"/>
    </location>
</feature>
<dbReference type="Proteomes" id="UP000243140">
    <property type="component" value="Unassembled WGS sequence"/>
</dbReference>
<name>A0ABX3SPH8_MYCMA</name>
<dbReference type="PROSITE" id="PS51257">
    <property type="entry name" value="PROKAR_LIPOPROTEIN"/>
    <property type="match status" value="1"/>
</dbReference>
<feature type="chain" id="PRO_5046129456" description="DUF5642 domain-containing protein" evidence="1">
    <location>
        <begin position="24"/>
        <end position="217"/>
    </location>
</feature>
<evidence type="ECO:0000313" key="3">
    <source>
        <dbReference type="EMBL" id="ORA79136.1"/>
    </source>
</evidence>
<dbReference type="RefSeq" id="WP_083011727.1">
    <property type="nucleotide sequence ID" value="NZ_CP060015.1"/>
</dbReference>
<keyword evidence="1" id="KW-0732">Signal</keyword>
<evidence type="ECO:0000313" key="4">
    <source>
        <dbReference type="Proteomes" id="UP000243140"/>
    </source>
</evidence>
<gene>
    <name evidence="3" type="ORF">BST29_19775</name>
</gene>
<comment type="caution">
    <text evidence="3">The sequence shown here is derived from an EMBL/GenBank/DDBJ whole genome shotgun (WGS) entry which is preliminary data.</text>
</comment>
<dbReference type="InterPro" id="IPR041313">
    <property type="entry name" value="DUF5642"/>
</dbReference>
<reference evidence="3 4" key="1">
    <citation type="submission" date="2017-02" db="EMBL/GenBank/DDBJ databases">
        <title>The new phylogeny of genus Mycobacterium.</title>
        <authorList>
            <person name="Tortoli E."/>
            <person name="Trovato A."/>
            <person name="Cirillo D.M."/>
        </authorList>
    </citation>
    <scope>NUCLEOTIDE SEQUENCE [LARGE SCALE GENOMIC DNA]</scope>
    <source>
        <strain evidence="3 4">IP1130001</strain>
    </source>
</reference>
<keyword evidence="4" id="KW-1185">Reference proteome</keyword>
<protein>
    <recommendedName>
        <fullName evidence="2">DUF5642 domain-containing protein</fullName>
    </recommendedName>
</protein>
<sequence length="217" mass="22692">MLKVLLVIASVCMLVGCSSGVNASSTKADISKVADVKSSFGSDFKVKDTPKRAIDPKFFSAHKLPPGLTFDPAECAKVAVGPEMPLGLQGTMAAVSAEGAGNRFVVIAMETSQPLPSNDPGQRCSKVTFSGPKVEGSIEVVDAPHIDGIPTVGLHRVLRATNGSGRSAELYHYSAQFGDYGVIVTANPTMNPKEPAAPVDTQRARDLLVKAVNAVRS</sequence>
<feature type="domain" description="DUF5642" evidence="2">
    <location>
        <begin position="29"/>
        <end position="216"/>
    </location>
</feature>
<proteinExistence type="predicted"/>
<organism evidence="3 4">
    <name type="scientific">Mycobacterium malmoense</name>
    <dbReference type="NCBI Taxonomy" id="1780"/>
    <lineage>
        <taxon>Bacteria</taxon>
        <taxon>Bacillati</taxon>
        <taxon>Actinomycetota</taxon>
        <taxon>Actinomycetes</taxon>
        <taxon>Mycobacteriales</taxon>
        <taxon>Mycobacteriaceae</taxon>
        <taxon>Mycobacterium</taxon>
    </lineage>
</organism>
<evidence type="ECO:0000259" key="2">
    <source>
        <dbReference type="Pfam" id="PF18702"/>
    </source>
</evidence>
<dbReference type="EMBL" id="MVHV01000024">
    <property type="protein sequence ID" value="ORA79136.1"/>
    <property type="molecule type" value="Genomic_DNA"/>
</dbReference>
<dbReference type="Pfam" id="PF18702">
    <property type="entry name" value="DUF5642"/>
    <property type="match status" value="1"/>
</dbReference>